<name>A0A0M3KKF0_ANISI</name>
<evidence type="ECO:0000313" key="10">
    <source>
        <dbReference type="EMBL" id="VDK80204.1"/>
    </source>
</evidence>
<evidence type="ECO:0000313" key="11">
    <source>
        <dbReference type="Proteomes" id="UP000267096"/>
    </source>
</evidence>
<dbReference type="PANTHER" id="PTHR24026:SF126">
    <property type="entry name" value="PROTOCADHERIN FAT 4"/>
    <property type="match status" value="1"/>
</dbReference>
<protein>
    <submittedName>
        <fullName evidence="12">CA domain-containing protein</fullName>
    </submittedName>
</protein>
<feature type="domain" description="Cadherin" evidence="9">
    <location>
        <begin position="46"/>
        <end position="148"/>
    </location>
</feature>
<evidence type="ECO:0000256" key="1">
    <source>
        <dbReference type="ARBA" id="ARBA00004370"/>
    </source>
</evidence>
<evidence type="ECO:0000256" key="2">
    <source>
        <dbReference type="ARBA" id="ARBA00022692"/>
    </source>
</evidence>
<dbReference type="GO" id="GO:0005886">
    <property type="term" value="C:plasma membrane"/>
    <property type="evidence" value="ECO:0007669"/>
    <property type="project" value="UniProtKB-SubCell"/>
</dbReference>
<reference evidence="10 11" key="2">
    <citation type="submission" date="2018-11" db="EMBL/GenBank/DDBJ databases">
        <authorList>
            <consortium name="Pathogen Informatics"/>
        </authorList>
    </citation>
    <scope>NUCLEOTIDE SEQUENCE [LARGE SCALE GENOMIC DNA]</scope>
</reference>
<accession>A0A0M3KKF0</accession>
<dbReference type="InterPro" id="IPR002126">
    <property type="entry name" value="Cadherin-like_dom"/>
</dbReference>
<evidence type="ECO:0000256" key="3">
    <source>
        <dbReference type="ARBA" id="ARBA00022737"/>
    </source>
</evidence>
<dbReference type="WBParaSite" id="ASIM_0002148001-mRNA-1">
    <property type="protein sequence ID" value="ASIM_0002148001-mRNA-1"/>
    <property type="gene ID" value="ASIM_0002148001"/>
</dbReference>
<dbReference type="AlphaFoldDB" id="A0A0M3KKF0"/>
<dbReference type="PROSITE" id="PS50268">
    <property type="entry name" value="CADHERIN_2"/>
    <property type="match status" value="2"/>
</dbReference>
<dbReference type="InterPro" id="IPR020894">
    <property type="entry name" value="Cadherin_CS"/>
</dbReference>
<dbReference type="Pfam" id="PF00028">
    <property type="entry name" value="Cadherin"/>
    <property type="match status" value="1"/>
</dbReference>
<dbReference type="GO" id="GO:0007411">
    <property type="term" value="P:axon guidance"/>
    <property type="evidence" value="ECO:0007669"/>
    <property type="project" value="UniProtKB-ARBA"/>
</dbReference>
<evidence type="ECO:0000313" key="12">
    <source>
        <dbReference type="WBParaSite" id="ASIM_0002148001-mRNA-1"/>
    </source>
</evidence>
<reference evidence="12" key="1">
    <citation type="submission" date="2017-02" db="UniProtKB">
        <authorList>
            <consortium name="WormBaseParasite"/>
        </authorList>
    </citation>
    <scope>IDENTIFICATION</scope>
</reference>
<proteinExistence type="predicted"/>
<dbReference type="InterPro" id="IPR015919">
    <property type="entry name" value="Cadherin-like_sf"/>
</dbReference>
<dbReference type="EMBL" id="UYRR01040947">
    <property type="protein sequence ID" value="VDK80204.1"/>
    <property type="molecule type" value="Genomic_DNA"/>
</dbReference>
<evidence type="ECO:0000256" key="5">
    <source>
        <dbReference type="ARBA" id="ARBA00022989"/>
    </source>
</evidence>
<keyword evidence="2" id="KW-0812">Transmembrane</keyword>
<dbReference type="OrthoDB" id="6252479at2759"/>
<comment type="subcellular location">
    <subcellularLocation>
        <location evidence="1">Membrane</location>
    </subcellularLocation>
</comment>
<dbReference type="PANTHER" id="PTHR24026">
    <property type="entry name" value="FAT ATYPICAL CADHERIN-RELATED"/>
    <property type="match status" value="1"/>
</dbReference>
<dbReference type="SUPFAM" id="SSF49313">
    <property type="entry name" value="Cadherin-like"/>
    <property type="match status" value="2"/>
</dbReference>
<dbReference type="GO" id="GO:0007156">
    <property type="term" value="P:homophilic cell adhesion via plasma membrane adhesion molecules"/>
    <property type="evidence" value="ECO:0007669"/>
    <property type="project" value="InterPro"/>
</dbReference>
<sequence>MAWNSGKTGSNPGSFRASGHPQRPSAEFDGSGGYREGGDQDQATDSAAPIWMWVKEDAQLGQFVGAVLAQDADSGLFGQVSYALVQGAPEALQIDPDSGILTVAGSGLDHERETVHQFEIQARDGAGLTSRIRVVLFVVDVNDNRPKFELDEYRVEVSEDAAPGTKLLQVNVSDADADSEFWFDIALPGNELELFAIDRNNGVVKLVG</sequence>
<organism evidence="12">
    <name type="scientific">Anisakis simplex</name>
    <name type="common">Herring worm</name>
    <dbReference type="NCBI Taxonomy" id="6269"/>
    <lineage>
        <taxon>Eukaryota</taxon>
        <taxon>Metazoa</taxon>
        <taxon>Ecdysozoa</taxon>
        <taxon>Nematoda</taxon>
        <taxon>Chromadorea</taxon>
        <taxon>Rhabditida</taxon>
        <taxon>Spirurina</taxon>
        <taxon>Ascaridomorpha</taxon>
        <taxon>Ascaridoidea</taxon>
        <taxon>Anisakidae</taxon>
        <taxon>Anisakis</taxon>
        <taxon>Anisakis simplex complex</taxon>
    </lineage>
</organism>
<feature type="region of interest" description="Disordered" evidence="8">
    <location>
        <begin position="1"/>
        <end position="42"/>
    </location>
</feature>
<evidence type="ECO:0000256" key="8">
    <source>
        <dbReference type="SAM" id="MobiDB-lite"/>
    </source>
</evidence>
<evidence type="ECO:0000256" key="6">
    <source>
        <dbReference type="ARBA" id="ARBA00023136"/>
    </source>
</evidence>
<feature type="domain" description="Cadherin" evidence="9">
    <location>
        <begin position="149"/>
        <end position="206"/>
    </location>
</feature>
<gene>
    <name evidence="10" type="ORF">ASIM_LOCUS20848</name>
</gene>
<dbReference type="PROSITE" id="PS00232">
    <property type="entry name" value="CADHERIN_1"/>
    <property type="match status" value="1"/>
</dbReference>
<dbReference type="SMART" id="SM00112">
    <property type="entry name" value="CA"/>
    <property type="match status" value="1"/>
</dbReference>
<dbReference type="Gene3D" id="2.60.40.60">
    <property type="entry name" value="Cadherins"/>
    <property type="match status" value="2"/>
</dbReference>
<keyword evidence="3" id="KW-0677">Repeat</keyword>
<dbReference type="FunFam" id="2.60.40.60:FF:000020">
    <property type="entry name" value="Dachsous cadherin-related 1b"/>
    <property type="match status" value="1"/>
</dbReference>
<keyword evidence="5" id="KW-1133">Transmembrane helix</keyword>
<keyword evidence="4 7" id="KW-0106">Calcium</keyword>
<keyword evidence="6" id="KW-0472">Membrane</keyword>
<evidence type="ECO:0000256" key="4">
    <source>
        <dbReference type="ARBA" id="ARBA00022837"/>
    </source>
</evidence>
<keyword evidence="11" id="KW-1185">Reference proteome</keyword>
<evidence type="ECO:0000259" key="9">
    <source>
        <dbReference type="PROSITE" id="PS50268"/>
    </source>
</evidence>
<dbReference type="GO" id="GO:0005509">
    <property type="term" value="F:calcium ion binding"/>
    <property type="evidence" value="ECO:0007669"/>
    <property type="project" value="UniProtKB-UniRule"/>
</dbReference>
<dbReference type="PRINTS" id="PR00205">
    <property type="entry name" value="CADHERIN"/>
</dbReference>
<dbReference type="CDD" id="cd11304">
    <property type="entry name" value="Cadherin_repeat"/>
    <property type="match status" value="2"/>
</dbReference>
<feature type="compositionally biased region" description="Polar residues" evidence="8">
    <location>
        <begin position="1"/>
        <end position="13"/>
    </location>
</feature>
<dbReference type="Proteomes" id="UP000267096">
    <property type="component" value="Unassembled WGS sequence"/>
</dbReference>
<evidence type="ECO:0000256" key="7">
    <source>
        <dbReference type="PROSITE-ProRule" id="PRU00043"/>
    </source>
</evidence>